<evidence type="ECO:0000313" key="10">
    <source>
        <dbReference type="Proteomes" id="UP000481852"/>
    </source>
</evidence>
<dbReference type="RefSeq" id="WP_154522957.1">
    <property type="nucleotide sequence ID" value="NZ_VULZ01000002.1"/>
</dbReference>
<feature type="region of interest" description="Disordered" evidence="4">
    <location>
        <begin position="156"/>
        <end position="219"/>
    </location>
</feature>
<feature type="domain" description="SpaA-like prealbumin fold" evidence="7">
    <location>
        <begin position="1310"/>
        <end position="1392"/>
    </location>
</feature>
<organism evidence="9 10">
    <name type="scientific">Porcincola intestinalis</name>
    <dbReference type="NCBI Taxonomy" id="2606632"/>
    <lineage>
        <taxon>Bacteria</taxon>
        <taxon>Bacillati</taxon>
        <taxon>Bacillota</taxon>
        <taxon>Clostridia</taxon>
        <taxon>Lachnospirales</taxon>
        <taxon>Lachnospiraceae</taxon>
        <taxon>Porcincola</taxon>
    </lineage>
</organism>
<keyword evidence="2" id="KW-0964">Secreted</keyword>
<feature type="domain" description="SpaA-like prealbumin fold" evidence="7">
    <location>
        <begin position="2030"/>
        <end position="2115"/>
    </location>
</feature>
<evidence type="ECO:0000256" key="1">
    <source>
        <dbReference type="ARBA" id="ARBA00007257"/>
    </source>
</evidence>
<evidence type="ECO:0000256" key="3">
    <source>
        <dbReference type="ARBA" id="ARBA00022729"/>
    </source>
</evidence>
<feature type="domain" description="SpaA-like prealbumin fold" evidence="7">
    <location>
        <begin position="1070"/>
        <end position="1151"/>
    </location>
</feature>
<feature type="compositionally biased region" description="Gly residues" evidence="4">
    <location>
        <begin position="2133"/>
        <end position="2143"/>
    </location>
</feature>
<evidence type="ECO:0000256" key="5">
    <source>
        <dbReference type="SAM" id="Phobius"/>
    </source>
</evidence>
<proteinExistence type="inferred from homology"/>
<protein>
    <submittedName>
        <fullName evidence="9">Cna protein B-type domain protein</fullName>
    </submittedName>
</protein>
<feature type="domain" description="SpaA-like prealbumin fold" evidence="7">
    <location>
        <begin position="1170"/>
        <end position="1262"/>
    </location>
</feature>
<feature type="domain" description="SpaA-like prealbumin fold" evidence="7">
    <location>
        <begin position="952"/>
        <end position="1033"/>
    </location>
</feature>
<feature type="compositionally biased region" description="Acidic residues" evidence="4">
    <location>
        <begin position="350"/>
        <end position="362"/>
    </location>
</feature>
<feature type="domain" description="SpaA-like prealbumin fold" evidence="7">
    <location>
        <begin position="842"/>
        <end position="929"/>
    </location>
</feature>
<dbReference type="PANTHER" id="PTHR36108">
    <property type="entry name" value="COLOSSIN-B-RELATED"/>
    <property type="match status" value="1"/>
</dbReference>
<gene>
    <name evidence="9" type="ORF">FYJ35_03020</name>
</gene>
<comment type="caution">
    <text evidence="9">The sequence shown here is derived from an EMBL/GenBank/DDBJ whole genome shotgun (WGS) entry which is preliminary data.</text>
</comment>
<feature type="region of interest" description="Disordered" evidence="4">
    <location>
        <begin position="338"/>
        <end position="362"/>
    </location>
</feature>
<feature type="domain" description="SpaA-like prealbumin fold" evidence="7">
    <location>
        <begin position="1522"/>
        <end position="1608"/>
    </location>
</feature>
<feature type="domain" description="SpaA-like prealbumin fold" evidence="7">
    <location>
        <begin position="1854"/>
        <end position="1939"/>
    </location>
</feature>
<keyword evidence="5" id="KW-0812">Transmembrane</keyword>
<keyword evidence="3 6" id="KW-0732">Signal</keyword>
<dbReference type="Pfam" id="PF17802">
    <property type="entry name" value="SpaA"/>
    <property type="match status" value="12"/>
</dbReference>
<keyword evidence="5" id="KW-0472">Membrane</keyword>
<reference evidence="9 10" key="1">
    <citation type="submission" date="2019-08" db="EMBL/GenBank/DDBJ databases">
        <title>In-depth cultivation of the pig gut microbiome towards novel bacterial diversity and tailored functional studies.</title>
        <authorList>
            <person name="Wylensek D."/>
            <person name="Hitch T.C.A."/>
            <person name="Clavel T."/>
        </authorList>
    </citation>
    <scope>NUCLEOTIDE SEQUENCE [LARGE SCALE GENOMIC DNA]</scope>
    <source>
        <strain evidence="9 10">Oil+RF-744-WCA-WT-11</strain>
    </source>
</reference>
<keyword evidence="5" id="KW-1133">Transmembrane helix</keyword>
<accession>A0A6L5X6L3</accession>
<evidence type="ECO:0000259" key="8">
    <source>
        <dbReference type="Pfam" id="PF20610"/>
    </source>
</evidence>
<feature type="signal peptide" evidence="6">
    <location>
        <begin position="1"/>
        <end position="29"/>
    </location>
</feature>
<dbReference type="InterPro" id="IPR041033">
    <property type="entry name" value="SpaA_PFL_dom_1"/>
</dbReference>
<evidence type="ECO:0000256" key="6">
    <source>
        <dbReference type="SAM" id="SignalP"/>
    </source>
</evidence>
<sequence>MTVAKRAMSILLSATMLMGNLVSPITAFAGETGTEGNEAYEVPAGETGAEQPVTEAPDYLVTIPYYEEAAFMVDENHVKKREDEKETVLAYKAGDDVKITVSQREGYELEEIRLLDDKKNEQGYTWEKEDTFVFLMPEKDLKVNASFRELPVEEETAAAAVQTNEAAEDTLAPAESTAPSEESASDDNTVSEAVPEDENAGEAEPASLEEPSNDEETDAAAETGIDMVNSHNEETTESKDLQIPAIDPETEADGYPVGGSIVCLGEISISAQASEYDTEFTFDDTPYPQDTCRYELKSSSVQNGVPGLYEMIYRVDESTTGRFWYVVRPVRVLENAGQTDAAGVDRSGDESEQDSEDDGEDHIETEADTSAALESVLAPAEEETEAVSEVVSEAVSEEPGSESLADTEDMTEGIETETESDPEEAAEKKNSHTVHISLSESYVVTLDHEDGSYASGETVWFSVTSPADVYISSVAAQLSGTVFDEEASERNYLDMTYQEDEGGYTFVMPDEDVDIVVTITDGPKAEEAVQISEEAIEMPRMLLAAASADDDEDWDEATQIEANKYYFTRKSGTYSLSSSLVNQQSNDHMKNVRYSVDGVAKKVQAFCLQSTLPAPPSNTTYKNYVDLDGGGDEKLLRKGLFYMYGGPAFGDTISGINIKTQMTNGGCSNNTDYYGITHYTLGYIYTDSFGGHLSDKAKTLIKNIIANLKKLPDPGKVELDPLSGTGTYSAADGCYKTGNFKFSGYAENTATIALENGVTLHNVTKGTTGTGSVTISAGDTFFLTAAAGTGTVYSGKYSVSTKYPVDYHACALKFSGYQDIGFAYYTGGAIKFSVDWPKEAIVKIVKKDSSTGVPLAGAVYGLYSDAACTKLVAQFPPTDANGASQVIIPATQATMYVKEISAPNGYYRNQTAYTVSTLAGVTTNQEVTDERVKATIHLVKKDQETGSTPQGDAAFEGAVYGLYAKAAINHPDGKTGTVYAANDQVGTFRIDKAGNASLSDLFLGSYYIKEITPPVGYLIDPDAHDVTCDYEGDMVAVVERTAESSETVKKQPFQIIKAGNDGETTDAPLLKGTVFSVYLISSLTKNADGSYNFDAATPIVVNADGSRELFTDEKGYAKSIPIPYGKYIVKETTTPHNFNPVDDFRVTVSENLPDTPQVWRVLLDEQFKAKLKIIKKDDETKRPVLLPNTEFKVFDVTNDCYVEQVTTYPFPVKHTSYFTDEDGYLILAHALPLGEYRIEEVNAPDGYTINTEGVPVTVDQNTAHLIEEMSGDVMIEVTLENHPVKGELTVYKEGEVLTGYNGKEFTWEVQKLKGASFEVRAAEDIFTPDHQKDSDGNRLIVYSKGELVDTITTGDDGMAVLKDIPLGSYEVREKNAPYGYTLNAEPQGVSFSYVDQNTPVISKELTFSNERQKVSITTRKLDKETEVPVAGAVFGLYTDEDIMLGDKTLVEKNTLLQEMESGKDGNAVFTLDVPLGKYCVKEIKAPDGYFSSDEVIPYDASYRGQDIPVVKLTADKKNAPTEVDFTKSDITTGVELDGATLKVLDDKGNEIETWTSVKNEPHVIKRLLIGKTYRLREEFAPYGYLVANEIEFTIADDGKPVKVDMKDEVPIARLLINKKGEFLDKITMLDNLKGTVEFFFDYISGSLKPVTFEVYAAEDIKAADGENGDYFKKDELVATITTDDDGIAMADNLPVGKYYVKEVETAYGYVLDDEIRYVDLSYRDQNTPIVTYDEAWQNARQKVAVSVLKKEKDTERPLKGGVFGLYSGEDILSQTTGDVLLKKDELIELKTTDENGLIRFIADLPIDGKYYVKELHAPAGFVCTYEVKDFTASYEGQDLISVSYDFTFEDEPTTVEITKSILTTGEELEGAHLTVTNSLGEVIDEWVSGKEPHVIKELVVGQIYTLTETKPADGYATAESVDFVIGETAEVQKVEMKDDVTKLEITKSDITNGEPVIGAELTITDADGNEVAKWTTTKEPYYIEMLPIGTYTLTEVTTPDGYATAETITFEVKDTAEIQKVDMKDAPITVEISKKDIVEGENGQELAGAKLEVKDADGNVIESWVSGQEPHKISLLKPGKYTLTEVTAPKGYEVAEKVEFEVKDTGEIQKVTMYDAPKEETVDLTGKKKTTTTGGGYTPGPGGTTSVVTPPVKTGDDTPIMLWVLLAALGLFTGGLAISLKKKGRIV</sequence>
<dbReference type="SUPFAM" id="SSF49478">
    <property type="entry name" value="Cna protein B-type domain"/>
    <property type="match status" value="2"/>
</dbReference>
<feature type="domain" description="SpaA-like prealbumin fold" evidence="7">
    <location>
        <begin position="1646"/>
        <end position="1725"/>
    </location>
</feature>
<dbReference type="Proteomes" id="UP000481852">
    <property type="component" value="Unassembled WGS sequence"/>
</dbReference>
<evidence type="ECO:0000259" key="7">
    <source>
        <dbReference type="Pfam" id="PF17802"/>
    </source>
</evidence>
<evidence type="ECO:0000256" key="4">
    <source>
        <dbReference type="SAM" id="MobiDB-lite"/>
    </source>
</evidence>
<feature type="compositionally biased region" description="Low complexity" evidence="4">
    <location>
        <begin position="172"/>
        <end position="182"/>
    </location>
</feature>
<feature type="domain" description="SpaA-like prealbumin fold" evidence="7">
    <location>
        <begin position="1415"/>
        <end position="1494"/>
    </location>
</feature>
<feature type="compositionally biased region" description="Acidic residues" evidence="4">
    <location>
        <begin position="395"/>
        <end position="424"/>
    </location>
</feature>
<dbReference type="Gene3D" id="2.60.40.10">
    <property type="entry name" value="Immunoglobulins"/>
    <property type="match status" value="12"/>
</dbReference>
<name>A0A6L5X6L3_9FIRM</name>
<feature type="region of interest" description="Disordered" evidence="4">
    <location>
        <begin position="376"/>
        <end position="432"/>
    </location>
</feature>
<feature type="domain" description="SpaA-like prealbumin fold" evidence="7">
    <location>
        <begin position="1942"/>
        <end position="2025"/>
    </location>
</feature>
<evidence type="ECO:0000256" key="2">
    <source>
        <dbReference type="ARBA" id="ARBA00022525"/>
    </source>
</evidence>
<feature type="transmembrane region" description="Helical" evidence="5">
    <location>
        <begin position="2160"/>
        <end position="2180"/>
    </location>
</feature>
<feature type="chain" id="PRO_5026797871" evidence="6">
    <location>
        <begin position="30"/>
        <end position="2187"/>
    </location>
</feature>
<comment type="similarity">
    <text evidence="1">Belongs to the serine-aspartate repeat-containing protein (SDr) family.</text>
</comment>
<keyword evidence="10" id="KW-1185">Reference proteome</keyword>
<evidence type="ECO:0000313" key="9">
    <source>
        <dbReference type="EMBL" id="MSS14022.1"/>
    </source>
</evidence>
<dbReference type="EMBL" id="VULZ01000002">
    <property type="protein sequence ID" value="MSS14022.1"/>
    <property type="molecule type" value="Genomic_DNA"/>
</dbReference>
<feature type="region of interest" description="Disordered" evidence="4">
    <location>
        <begin position="2126"/>
        <end position="2148"/>
    </location>
</feature>
<feature type="domain" description="SpaA-like prealbumin fold" evidence="7">
    <location>
        <begin position="1745"/>
        <end position="1836"/>
    </location>
</feature>
<dbReference type="InterPro" id="IPR046751">
    <property type="entry name" value="TED_2"/>
</dbReference>
<dbReference type="Pfam" id="PF20610">
    <property type="entry name" value="TED_2"/>
    <property type="match status" value="1"/>
</dbReference>
<dbReference type="PANTHER" id="PTHR36108:SF13">
    <property type="entry name" value="COLOSSIN-B-RELATED"/>
    <property type="match status" value="1"/>
</dbReference>
<feature type="domain" description="Thioester" evidence="8">
    <location>
        <begin position="594"/>
        <end position="714"/>
    </location>
</feature>
<dbReference type="InterPro" id="IPR013783">
    <property type="entry name" value="Ig-like_fold"/>
</dbReference>